<evidence type="ECO:0000313" key="1">
    <source>
        <dbReference type="EMBL" id="QSW90465.1"/>
    </source>
</evidence>
<accession>A0ABX7QHB1</accession>
<gene>
    <name evidence="1" type="ORF">J0383_06560</name>
</gene>
<dbReference type="InterPro" id="IPR036583">
    <property type="entry name" value="23S_rRNA_IVS_sf"/>
</dbReference>
<dbReference type="InterPro" id="IPR012657">
    <property type="entry name" value="23S_rRNA-intervening_sequence"/>
</dbReference>
<dbReference type="PANTHER" id="PTHR38471:SF2">
    <property type="entry name" value="FOUR HELIX BUNDLE PROTEIN"/>
    <property type="match status" value="1"/>
</dbReference>
<evidence type="ECO:0000313" key="2">
    <source>
        <dbReference type="Proteomes" id="UP000663440"/>
    </source>
</evidence>
<dbReference type="Gene3D" id="1.20.1440.60">
    <property type="entry name" value="23S rRNA-intervening sequence"/>
    <property type="match status" value="1"/>
</dbReference>
<name>A0ABX7QHB1_9FLAO</name>
<dbReference type="PIRSF" id="PIRSF035652">
    <property type="entry name" value="CHP02436"/>
    <property type="match status" value="1"/>
</dbReference>
<dbReference type="Pfam" id="PF05635">
    <property type="entry name" value="23S_rRNA_IVP"/>
    <property type="match status" value="1"/>
</dbReference>
<dbReference type="NCBIfam" id="TIGR02436">
    <property type="entry name" value="four helix bundle protein"/>
    <property type="match status" value="1"/>
</dbReference>
<organism evidence="1 2">
    <name type="scientific">Flavobacterium endoglycinae</name>
    <dbReference type="NCBI Taxonomy" id="2816357"/>
    <lineage>
        <taxon>Bacteria</taxon>
        <taxon>Pseudomonadati</taxon>
        <taxon>Bacteroidota</taxon>
        <taxon>Flavobacteriia</taxon>
        <taxon>Flavobacteriales</taxon>
        <taxon>Flavobacteriaceae</taxon>
        <taxon>Flavobacterium</taxon>
    </lineage>
</organism>
<dbReference type="EMBL" id="CP071448">
    <property type="protein sequence ID" value="QSW90465.1"/>
    <property type="molecule type" value="Genomic_DNA"/>
</dbReference>
<keyword evidence="2" id="KW-1185">Reference proteome</keyword>
<dbReference type="PANTHER" id="PTHR38471">
    <property type="entry name" value="FOUR HELIX BUNDLE PROTEIN"/>
    <property type="match status" value="1"/>
</dbReference>
<protein>
    <submittedName>
        <fullName evidence="1">Four helix bundle protein</fullName>
    </submittedName>
</protein>
<sequence length="119" mass="13583">MTTSEMKVRTKKFSLMIIDLAEKLPNTNVIRSITSQIVRSGTSVGANYRAVCRARSDKEFVAKMNIVLEEADETLFWIEIIKEKMWLAKEELETALKEANELTAIFVSSLKTVNNRINK</sequence>
<dbReference type="SUPFAM" id="SSF158446">
    <property type="entry name" value="IVS-encoded protein-like"/>
    <property type="match status" value="1"/>
</dbReference>
<dbReference type="Proteomes" id="UP000663440">
    <property type="component" value="Chromosome"/>
</dbReference>
<reference evidence="1 2" key="1">
    <citation type="submission" date="2021-03" db="EMBL/GenBank/DDBJ databases">
        <title>Flavobacterium kribbensis sp. nov, an endophytic bacteria, isolated from soybean.</title>
        <authorList>
            <person name="Lee J."/>
            <person name="Seo J."/>
        </authorList>
    </citation>
    <scope>NUCLEOTIDE SEQUENCE [LARGE SCALE GENOMIC DNA]</scope>
    <source>
        <strain evidence="1 2">BB8</strain>
    </source>
</reference>
<proteinExistence type="predicted"/>